<feature type="domain" description="FAF" evidence="3">
    <location>
        <begin position="170"/>
        <end position="222"/>
    </location>
</feature>
<organism evidence="4 5">
    <name type="scientific">Lithospermum erythrorhizon</name>
    <name type="common">Purple gromwell</name>
    <name type="synonym">Lithospermum officinale var. erythrorhizon</name>
    <dbReference type="NCBI Taxonomy" id="34254"/>
    <lineage>
        <taxon>Eukaryota</taxon>
        <taxon>Viridiplantae</taxon>
        <taxon>Streptophyta</taxon>
        <taxon>Embryophyta</taxon>
        <taxon>Tracheophyta</taxon>
        <taxon>Spermatophyta</taxon>
        <taxon>Magnoliopsida</taxon>
        <taxon>eudicotyledons</taxon>
        <taxon>Gunneridae</taxon>
        <taxon>Pentapetalae</taxon>
        <taxon>asterids</taxon>
        <taxon>lamiids</taxon>
        <taxon>Boraginales</taxon>
        <taxon>Boraginaceae</taxon>
        <taxon>Boraginoideae</taxon>
        <taxon>Lithospermeae</taxon>
        <taxon>Lithospermum</taxon>
    </lineage>
</organism>
<evidence type="ECO:0000256" key="2">
    <source>
        <dbReference type="SAM" id="MobiDB-lite"/>
    </source>
</evidence>
<dbReference type="Pfam" id="PF11250">
    <property type="entry name" value="FAF"/>
    <property type="match status" value="1"/>
</dbReference>
<dbReference type="InterPro" id="IPR021410">
    <property type="entry name" value="FAF"/>
</dbReference>
<sequence length="322" mass="36105">MSPIACQGLQSCLQPRFSETNILIHNLSPPKLNIFSYFSFVEEKTQEKEEKIPHNEVNKCIGICDNPNDNGGKLGGWSLIQTLCNISNKTKQGKTEAEQVYVHPLVKRNSSTLSSKSLEMCTESLGSETGSDISENNDEFASMLMETDNIYGPPRSKPGEKTKKFNRKVEFPPPLTSISGTDGVQVRPHREGGRLVIKAVTLPPSNAYFQAERVDGRLRLSFLKDDEENDINEEETEVLEEEHEAVEDGICNCKYIDDHGEEDDDGNDGFSSSSEDEIKRKNDENPGCEIEVGEFHRLRRCKEGGNRKGMTNCWETYCLAIS</sequence>
<dbReference type="EMBL" id="BAABME010006019">
    <property type="protein sequence ID" value="GAA0167259.1"/>
    <property type="molecule type" value="Genomic_DNA"/>
</dbReference>
<name>A0AAV3QU96_LITER</name>
<protein>
    <recommendedName>
        <fullName evidence="3">FAF domain-containing protein</fullName>
    </recommendedName>
</protein>
<feature type="region of interest" description="Disordered" evidence="2">
    <location>
        <begin position="257"/>
        <end position="287"/>
    </location>
</feature>
<dbReference type="InterPro" id="IPR046431">
    <property type="entry name" value="FAF_dom"/>
</dbReference>
<evidence type="ECO:0000256" key="1">
    <source>
        <dbReference type="ARBA" id="ARBA00008690"/>
    </source>
</evidence>
<proteinExistence type="inferred from homology"/>
<keyword evidence="5" id="KW-1185">Reference proteome</keyword>
<accession>A0AAV3QU96</accession>
<dbReference type="AlphaFoldDB" id="A0AAV3QU96"/>
<evidence type="ECO:0000313" key="4">
    <source>
        <dbReference type="EMBL" id="GAA0167259.1"/>
    </source>
</evidence>
<dbReference type="Proteomes" id="UP001454036">
    <property type="component" value="Unassembled WGS sequence"/>
</dbReference>
<reference evidence="4 5" key="1">
    <citation type="submission" date="2024-01" db="EMBL/GenBank/DDBJ databases">
        <title>The complete chloroplast genome sequence of Lithospermum erythrorhizon: insights into the phylogenetic relationship among Boraginaceae species and the maternal lineages of purple gromwells.</title>
        <authorList>
            <person name="Okada T."/>
            <person name="Watanabe K."/>
        </authorList>
    </citation>
    <scope>NUCLEOTIDE SEQUENCE [LARGE SCALE GENOMIC DNA]</scope>
</reference>
<evidence type="ECO:0000259" key="3">
    <source>
        <dbReference type="Pfam" id="PF11250"/>
    </source>
</evidence>
<dbReference type="PANTHER" id="PTHR33155">
    <property type="entry name" value="FANTASTIC FOUR-LIKE PROTEIN (DUF3049)"/>
    <property type="match status" value="1"/>
</dbReference>
<evidence type="ECO:0000313" key="5">
    <source>
        <dbReference type="Proteomes" id="UP001454036"/>
    </source>
</evidence>
<dbReference type="PANTHER" id="PTHR33155:SF8">
    <property type="entry name" value="PROTEIN FANTASTIC FOUR 1"/>
    <property type="match status" value="1"/>
</dbReference>
<comment type="caution">
    <text evidence="4">The sequence shown here is derived from an EMBL/GenBank/DDBJ whole genome shotgun (WGS) entry which is preliminary data.</text>
</comment>
<comment type="similarity">
    <text evidence="1">Belongs to the fantastic four family.</text>
</comment>
<gene>
    <name evidence="4" type="ORF">LIER_22232</name>
</gene>